<dbReference type="GO" id="GO:0004150">
    <property type="term" value="F:dihydroneopterin aldolase activity"/>
    <property type="evidence" value="ECO:0007669"/>
    <property type="project" value="UniProtKB-UniRule"/>
</dbReference>
<evidence type="ECO:0000256" key="1">
    <source>
        <dbReference type="ARBA" id="ARBA00001353"/>
    </source>
</evidence>
<evidence type="ECO:0000259" key="7">
    <source>
        <dbReference type="SMART" id="SM00905"/>
    </source>
</evidence>
<comment type="similarity">
    <text evidence="3 6">Belongs to the DHNA family.</text>
</comment>
<evidence type="ECO:0000256" key="5">
    <source>
        <dbReference type="ARBA" id="ARBA00023239"/>
    </source>
</evidence>
<name>A0A0B7H3K9_9FLAO</name>
<comment type="pathway">
    <text evidence="2 6">Cofactor biosynthesis; tetrahydrofolate biosynthesis; 2-amino-4-hydroxy-6-hydroxymethyl-7,8-dihydropteridine diphosphate from 7,8-dihydroneopterin triphosphate: step 3/4.</text>
</comment>
<gene>
    <name evidence="8" type="ORF">CCYN2B_20019</name>
</gene>
<dbReference type="NCBIfam" id="TIGR00525">
    <property type="entry name" value="folB"/>
    <property type="match status" value="1"/>
</dbReference>
<accession>A0A0B7H3K9</accession>
<dbReference type="Gene3D" id="3.30.1130.10">
    <property type="match status" value="1"/>
</dbReference>
<protein>
    <recommendedName>
        <fullName evidence="6">7,8-dihydroneopterin aldolase</fullName>
        <ecNumber evidence="6">4.1.2.25</ecNumber>
    </recommendedName>
</protein>
<dbReference type="EC" id="4.1.2.25" evidence="6"/>
<dbReference type="Pfam" id="PF02152">
    <property type="entry name" value="FolB"/>
    <property type="match status" value="1"/>
</dbReference>
<evidence type="ECO:0000256" key="3">
    <source>
        <dbReference type="ARBA" id="ARBA00005708"/>
    </source>
</evidence>
<dbReference type="Proteomes" id="UP000038055">
    <property type="component" value="Unassembled WGS sequence"/>
</dbReference>
<dbReference type="InterPro" id="IPR043133">
    <property type="entry name" value="GTP-CH-I_C/QueF"/>
</dbReference>
<dbReference type="PANTHER" id="PTHR42844:SF1">
    <property type="entry name" value="DIHYDRONEOPTERIN ALDOLASE 1-RELATED"/>
    <property type="match status" value="1"/>
</dbReference>
<dbReference type="SMART" id="SM00905">
    <property type="entry name" value="FolB"/>
    <property type="match status" value="1"/>
</dbReference>
<dbReference type="PANTHER" id="PTHR42844">
    <property type="entry name" value="DIHYDRONEOPTERIN ALDOLASE 1-RELATED"/>
    <property type="match status" value="1"/>
</dbReference>
<dbReference type="GO" id="GO:0046656">
    <property type="term" value="P:folic acid biosynthetic process"/>
    <property type="evidence" value="ECO:0007669"/>
    <property type="project" value="UniProtKB-UniRule"/>
</dbReference>
<comment type="function">
    <text evidence="6">Catalyzes the conversion of 7,8-dihydroneopterin to 6-hydroxymethyl-7,8-dihydropterin.</text>
</comment>
<evidence type="ECO:0000313" key="9">
    <source>
        <dbReference type="Proteomes" id="UP000038055"/>
    </source>
</evidence>
<sequence>MYSPIKMGQIILKNIRIHTNHGCLTEEELIGSDYRVDLKVKLNLEKSITSDELADTINYVHLNRIVKEEMAIRSKLLEHVAGRISDRIFKELIDAKKVIIKISKLNPPIGGDVEGVSIKIKRKRFC</sequence>
<dbReference type="STRING" id="28189.CCYN74_80071"/>
<dbReference type="InterPro" id="IPR006156">
    <property type="entry name" value="Dihydroneopterin_aldolase"/>
</dbReference>
<dbReference type="GO" id="GO:0005737">
    <property type="term" value="C:cytoplasm"/>
    <property type="evidence" value="ECO:0007669"/>
    <property type="project" value="TreeGrafter"/>
</dbReference>
<dbReference type="NCBIfam" id="TIGR00526">
    <property type="entry name" value="folB_dom"/>
    <property type="match status" value="1"/>
</dbReference>
<evidence type="ECO:0000256" key="2">
    <source>
        <dbReference type="ARBA" id="ARBA00005013"/>
    </source>
</evidence>
<dbReference type="UniPathway" id="UPA00077">
    <property type="reaction ID" value="UER00154"/>
</dbReference>
<keyword evidence="5 6" id="KW-0456">Lyase</keyword>
<dbReference type="AlphaFoldDB" id="A0A0B7H3K9"/>
<dbReference type="GO" id="GO:0046654">
    <property type="term" value="P:tetrahydrofolate biosynthetic process"/>
    <property type="evidence" value="ECO:0007669"/>
    <property type="project" value="UniProtKB-UniRule"/>
</dbReference>
<reference evidence="9" key="1">
    <citation type="submission" date="2015-01" db="EMBL/GenBank/DDBJ databases">
        <authorList>
            <person name="MANFREDI Pablo"/>
        </authorList>
    </citation>
    <scope>NUCLEOTIDE SEQUENCE [LARGE SCALE GENOMIC DNA]</scope>
    <source>
        <strain evidence="9">Ccyn2B</strain>
    </source>
</reference>
<keyword evidence="9" id="KW-1185">Reference proteome</keyword>
<evidence type="ECO:0000313" key="8">
    <source>
        <dbReference type="EMBL" id="CEN34176.1"/>
    </source>
</evidence>
<dbReference type="SUPFAM" id="SSF55620">
    <property type="entry name" value="Tetrahydrobiopterin biosynthesis enzymes-like"/>
    <property type="match status" value="1"/>
</dbReference>
<feature type="domain" description="Dihydroneopterin aldolase/epimerase" evidence="7">
    <location>
        <begin position="10"/>
        <end position="122"/>
    </location>
</feature>
<keyword evidence="4 6" id="KW-0289">Folate biosynthesis</keyword>
<comment type="catalytic activity">
    <reaction evidence="1 6">
        <text>7,8-dihydroneopterin = 6-hydroxymethyl-7,8-dihydropterin + glycolaldehyde</text>
        <dbReference type="Rhea" id="RHEA:10540"/>
        <dbReference type="ChEBI" id="CHEBI:17001"/>
        <dbReference type="ChEBI" id="CHEBI:17071"/>
        <dbReference type="ChEBI" id="CHEBI:44841"/>
        <dbReference type="EC" id="4.1.2.25"/>
    </reaction>
</comment>
<proteinExistence type="inferred from homology"/>
<dbReference type="InterPro" id="IPR006157">
    <property type="entry name" value="FolB_dom"/>
</dbReference>
<dbReference type="EMBL" id="CDOD01000012">
    <property type="protein sequence ID" value="CEN34176.1"/>
    <property type="molecule type" value="Genomic_DNA"/>
</dbReference>
<organism evidence="8 9">
    <name type="scientific">Capnocytophaga cynodegmi</name>
    <dbReference type="NCBI Taxonomy" id="28189"/>
    <lineage>
        <taxon>Bacteria</taxon>
        <taxon>Pseudomonadati</taxon>
        <taxon>Bacteroidota</taxon>
        <taxon>Flavobacteriia</taxon>
        <taxon>Flavobacteriales</taxon>
        <taxon>Flavobacteriaceae</taxon>
        <taxon>Capnocytophaga</taxon>
    </lineage>
</organism>
<evidence type="ECO:0000256" key="6">
    <source>
        <dbReference type="RuleBase" id="RU362079"/>
    </source>
</evidence>
<evidence type="ECO:0000256" key="4">
    <source>
        <dbReference type="ARBA" id="ARBA00022909"/>
    </source>
</evidence>
<dbReference type="eggNOG" id="COG1539">
    <property type="taxonomic scope" value="Bacteria"/>
</dbReference>